<feature type="domain" description="EF-hand" evidence="3">
    <location>
        <begin position="361"/>
        <end position="396"/>
    </location>
</feature>
<dbReference type="PROSITE" id="PS50222">
    <property type="entry name" value="EF_HAND_2"/>
    <property type="match status" value="1"/>
</dbReference>
<protein>
    <submittedName>
        <fullName evidence="4">Copia protein</fullName>
    </submittedName>
</protein>
<dbReference type="SUPFAM" id="SSF52047">
    <property type="entry name" value="RNI-like"/>
    <property type="match status" value="1"/>
</dbReference>
<feature type="compositionally biased region" description="Basic and acidic residues" evidence="2">
    <location>
        <begin position="576"/>
        <end position="585"/>
    </location>
</feature>
<feature type="region of interest" description="Disordered" evidence="2">
    <location>
        <begin position="169"/>
        <end position="198"/>
    </location>
</feature>
<keyword evidence="1" id="KW-0106">Calcium</keyword>
<evidence type="ECO:0000256" key="1">
    <source>
        <dbReference type="ARBA" id="ARBA00022837"/>
    </source>
</evidence>
<comment type="caution">
    <text evidence="4">The sequence shown here is derived from an EMBL/GenBank/DDBJ whole genome shotgun (WGS) entry which is preliminary data.</text>
</comment>
<evidence type="ECO:0000313" key="5">
    <source>
        <dbReference type="Proteomes" id="UP001642464"/>
    </source>
</evidence>
<dbReference type="Gene3D" id="1.10.238.10">
    <property type="entry name" value="EF-hand"/>
    <property type="match status" value="1"/>
</dbReference>
<evidence type="ECO:0000256" key="2">
    <source>
        <dbReference type="SAM" id="MobiDB-lite"/>
    </source>
</evidence>
<name>A0ABP0M1A5_9DINO</name>
<reference evidence="4 5" key="1">
    <citation type="submission" date="2024-02" db="EMBL/GenBank/DDBJ databases">
        <authorList>
            <person name="Chen Y."/>
            <person name="Shah S."/>
            <person name="Dougan E. K."/>
            <person name="Thang M."/>
            <person name="Chan C."/>
        </authorList>
    </citation>
    <scope>NUCLEOTIDE SEQUENCE [LARGE SCALE GENOMIC DNA]</scope>
</reference>
<organism evidence="4 5">
    <name type="scientific">Durusdinium trenchii</name>
    <dbReference type="NCBI Taxonomy" id="1381693"/>
    <lineage>
        <taxon>Eukaryota</taxon>
        <taxon>Sar</taxon>
        <taxon>Alveolata</taxon>
        <taxon>Dinophyceae</taxon>
        <taxon>Suessiales</taxon>
        <taxon>Symbiodiniaceae</taxon>
        <taxon>Durusdinium</taxon>
    </lineage>
</organism>
<dbReference type="Pfam" id="PF13833">
    <property type="entry name" value="EF-hand_8"/>
    <property type="match status" value="1"/>
</dbReference>
<dbReference type="SUPFAM" id="SSF47473">
    <property type="entry name" value="EF-hand"/>
    <property type="match status" value="1"/>
</dbReference>
<evidence type="ECO:0000259" key="3">
    <source>
        <dbReference type="PROSITE" id="PS50222"/>
    </source>
</evidence>
<dbReference type="InterPro" id="IPR002048">
    <property type="entry name" value="EF_hand_dom"/>
</dbReference>
<dbReference type="PROSITE" id="PS00018">
    <property type="entry name" value="EF_HAND_1"/>
    <property type="match status" value="1"/>
</dbReference>
<feature type="compositionally biased region" description="Basic and acidic residues" evidence="2">
    <location>
        <begin position="189"/>
        <end position="198"/>
    </location>
</feature>
<dbReference type="Proteomes" id="UP001642464">
    <property type="component" value="Unassembled WGS sequence"/>
</dbReference>
<gene>
    <name evidence="4" type="ORF">SCF082_LOCUS25089</name>
</gene>
<dbReference type="InterPro" id="IPR018247">
    <property type="entry name" value="EF_Hand_1_Ca_BS"/>
</dbReference>
<sequence length="585" mass="66093">EEDELLKTRRRDKLGDQDLWPPRVRPLGHPSLRWLSFSGCKSLRCGLDHLPRCTQLHYVDLFGCPEVDAFSCFVASSDQVQLVWPSVEQLLTFAQRAAVPEQRTLELLEAAVKAVEEKKRQSSLEEPENGLLSMQKLVRNAAREAAATATLEIGVRELRPPKVVRSIFPEVMTDTEEDDEKSEALSESEPEKVPEPRGKVGECIRPWAFVRKLKADGFKPGTALQGTRLFRVLDEDRDGLISKEEFSILEVDFAGPEEINEAIGCLLKRHEMIHDVVARDLAGKRSKMDKKRLVECMVIAGVEEEMAGHAARCLLYCSRAMGRKLWARNDACKAALQHGLGASVIVYTLKLLESLQKFLQEKCQGMKQAFQQLDVTGRRRIAFEDFESGMKDLDWPESFHNGILEVMFRVLDRDATGAFLEKDFAAFEHFSYEKTLEALVRVGRNLVKFPKERPDRLVKVKLDLLTVADPSDTGIGRSSFVEAWKEFGSKTEEADGKMVFGILDFDDMQRIYLDRLLVLVDALPRRSEFFGLAKLKAHLQKTHGSLQAAFVALADSELPSVLGQAEEKPALQTSKSMERNRRVSF</sequence>
<proteinExistence type="predicted"/>
<dbReference type="EMBL" id="CAXAMM010018746">
    <property type="protein sequence ID" value="CAK9044060.1"/>
    <property type="molecule type" value="Genomic_DNA"/>
</dbReference>
<feature type="region of interest" description="Disordered" evidence="2">
    <location>
        <begin position="564"/>
        <end position="585"/>
    </location>
</feature>
<accession>A0ABP0M1A5</accession>
<evidence type="ECO:0000313" key="4">
    <source>
        <dbReference type="EMBL" id="CAK9044060.1"/>
    </source>
</evidence>
<feature type="non-terminal residue" evidence="4">
    <location>
        <position position="1"/>
    </location>
</feature>
<dbReference type="InterPro" id="IPR011992">
    <property type="entry name" value="EF-hand-dom_pair"/>
</dbReference>
<keyword evidence="5" id="KW-1185">Reference proteome</keyword>